<dbReference type="InterPro" id="IPR051469">
    <property type="entry name" value="FliN/MopA/SpaO"/>
</dbReference>
<evidence type="ECO:0000259" key="9">
    <source>
        <dbReference type="Pfam" id="PF01052"/>
    </source>
</evidence>
<dbReference type="InterPro" id="IPR001172">
    <property type="entry name" value="FliN_T3SS_HrcQb"/>
</dbReference>
<accession>A0A517LTR1</accession>
<keyword evidence="7" id="KW-0472">Membrane</keyword>
<keyword evidence="10" id="KW-0966">Cell projection</keyword>
<sequence>MSDDGSQTQNPPPSSEVDEASDARSTAGMEQLLDQAEADLAAADAVPAPSTANPHPFPLDELQSEPGTDDLVSLNILSDVDLDLRIELGRTHMRLEDVLQLRSGSVVALDRLAGDPVDVFVNDRLVARGEVLVLNESFCVRVTELVTGGNA</sequence>
<dbReference type="EMBL" id="CP036261">
    <property type="protein sequence ID" value="QDS86020.1"/>
    <property type="molecule type" value="Genomic_DNA"/>
</dbReference>
<dbReference type="InterPro" id="IPR012826">
    <property type="entry name" value="FliN"/>
</dbReference>
<keyword evidence="6" id="KW-0283">Flagellar rotation</keyword>
<organism evidence="10 11">
    <name type="scientific">Rosistilla ulvae</name>
    <dbReference type="NCBI Taxonomy" id="1930277"/>
    <lineage>
        <taxon>Bacteria</taxon>
        <taxon>Pseudomonadati</taxon>
        <taxon>Planctomycetota</taxon>
        <taxon>Planctomycetia</taxon>
        <taxon>Pirellulales</taxon>
        <taxon>Pirellulaceae</taxon>
        <taxon>Rosistilla</taxon>
    </lineage>
</organism>
<dbReference type="KEGG" id="ruv:EC9_01780"/>
<keyword evidence="11" id="KW-1185">Reference proteome</keyword>
<keyword evidence="4" id="KW-1003">Cell membrane</keyword>
<keyword evidence="5" id="KW-0145">Chemotaxis</keyword>
<feature type="domain" description="Flagellar motor switch protein FliN-like C-terminal" evidence="9">
    <location>
        <begin position="77"/>
        <end position="146"/>
    </location>
</feature>
<proteinExistence type="inferred from homology"/>
<dbReference type="OrthoDB" id="9773459at2"/>
<evidence type="ECO:0000313" key="11">
    <source>
        <dbReference type="Proteomes" id="UP000319557"/>
    </source>
</evidence>
<evidence type="ECO:0000256" key="6">
    <source>
        <dbReference type="ARBA" id="ARBA00022779"/>
    </source>
</evidence>
<dbReference type="Gene3D" id="2.30.330.10">
    <property type="entry name" value="SpoA-like"/>
    <property type="match status" value="1"/>
</dbReference>
<gene>
    <name evidence="10" type="primary">fliN_1</name>
    <name evidence="10" type="ORF">EC9_01780</name>
</gene>
<comment type="subcellular location">
    <subcellularLocation>
        <location evidence="1">Cell membrane</location>
        <topology evidence="1">Peripheral membrane protein</topology>
        <orientation evidence="1">Cytoplasmic side</orientation>
    </subcellularLocation>
</comment>
<comment type="similarity">
    <text evidence="2">Belongs to the FliN/MopA/SpaO family.</text>
</comment>
<evidence type="ECO:0000256" key="8">
    <source>
        <dbReference type="SAM" id="MobiDB-lite"/>
    </source>
</evidence>
<dbReference type="PANTHER" id="PTHR43484">
    <property type="match status" value="1"/>
</dbReference>
<keyword evidence="10" id="KW-0969">Cilium</keyword>
<reference evidence="10 11" key="1">
    <citation type="submission" date="2019-02" db="EMBL/GenBank/DDBJ databases">
        <title>Deep-cultivation of Planctomycetes and their phenomic and genomic characterization uncovers novel biology.</title>
        <authorList>
            <person name="Wiegand S."/>
            <person name="Jogler M."/>
            <person name="Boedeker C."/>
            <person name="Pinto D."/>
            <person name="Vollmers J."/>
            <person name="Rivas-Marin E."/>
            <person name="Kohn T."/>
            <person name="Peeters S.H."/>
            <person name="Heuer A."/>
            <person name="Rast P."/>
            <person name="Oberbeckmann S."/>
            <person name="Bunk B."/>
            <person name="Jeske O."/>
            <person name="Meyerdierks A."/>
            <person name="Storesund J.E."/>
            <person name="Kallscheuer N."/>
            <person name="Luecker S."/>
            <person name="Lage O.M."/>
            <person name="Pohl T."/>
            <person name="Merkel B.J."/>
            <person name="Hornburger P."/>
            <person name="Mueller R.-W."/>
            <person name="Bruemmer F."/>
            <person name="Labrenz M."/>
            <person name="Spormann A.M."/>
            <person name="Op den Camp H."/>
            <person name="Overmann J."/>
            <person name="Amann R."/>
            <person name="Jetten M.S.M."/>
            <person name="Mascher T."/>
            <person name="Medema M.H."/>
            <person name="Devos D.P."/>
            <person name="Kaster A.-K."/>
            <person name="Ovreas L."/>
            <person name="Rohde M."/>
            <person name="Galperin M.Y."/>
            <person name="Jogler C."/>
        </authorList>
    </citation>
    <scope>NUCLEOTIDE SEQUENCE [LARGE SCALE GENOMIC DNA]</scope>
    <source>
        <strain evidence="10 11">EC9</strain>
    </source>
</reference>
<dbReference type="Pfam" id="PF01052">
    <property type="entry name" value="FliMN_C"/>
    <property type="match status" value="1"/>
</dbReference>
<dbReference type="PANTHER" id="PTHR43484:SF1">
    <property type="entry name" value="FLAGELLAR MOTOR SWITCH PROTEIN FLIN"/>
    <property type="match status" value="1"/>
</dbReference>
<dbReference type="AlphaFoldDB" id="A0A517LTR1"/>
<dbReference type="GO" id="GO:0003774">
    <property type="term" value="F:cytoskeletal motor activity"/>
    <property type="evidence" value="ECO:0007669"/>
    <property type="project" value="InterPro"/>
</dbReference>
<dbReference type="GO" id="GO:0006935">
    <property type="term" value="P:chemotaxis"/>
    <property type="evidence" value="ECO:0007669"/>
    <property type="project" value="UniProtKB-KW"/>
</dbReference>
<evidence type="ECO:0000256" key="5">
    <source>
        <dbReference type="ARBA" id="ARBA00022500"/>
    </source>
</evidence>
<dbReference type="GO" id="GO:0071973">
    <property type="term" value="P:bacterial-type flagellum-dependent cell motility"/>
    <property type="evidence" value="ECO:0007669"/>
    <property type="project" value="InterPro"/>
</dbReference>
<name>A0A517LTR1_9BACT</name>
<dbReference type="Proteomes" id="UP000319557">
    <property type="component" value="Chromosome"/>
</dbReference>
<dbReference type="NCBIfam" id="TIGR02480">
    <property type="entry name" value="fliN"/>
    <property type="match status" value="1"/>
</dbReference>
<evidence type="ECO:0000256" key="2">
    <source>
        <dbReference type="ARBA" id="ARBA00009226"/>
    </source>
</evidence>
<keyword evidence="10" id="KW-0282">Flagellum</keyword>
<dbReference type="InterPro" id="IPR001543">
    <property type="entry name" value="FliN-like_C"/>
</dbReference>
<dbReference type="RefSeq" id="WP_145341543.1">
    <property type="nucleotide sequence ID" value="NZ_CP036261.1"/>
</dbReference>
<dbReference type="GO" id="GO:0005886">
    <property type="term" value="C:plasma membrane"/>
    <property type="evidence" value="ECO:0007669"/>
    <property type="project" value="UniProtKB-SubCell"/>
</dbReference>
<dbReference type="PRINTS" id="PR00956">
    <property type="entry name" value="FLGMOTORFLIN"/>
</dbReference>
<evidence type="ECO:0000256" key="4">
    <source>
        <dbReference type="ARBA" id="ARBA00022475"/>
    </source>
</evidence>
<protein>
    <recommendedName>
        <fullName evidence="3">Flagellar motor switch protein FliN</fullName>
    </recommendedName>
</protein>
<feature type="compositionally biased region" description="Low complexity" evidence="8">
    <location>
        <begin position="30"/>
        <end position="45"/>
    </location>
</feature>
<evidence type="ECO:0000313" key="10">
    <source>
        <dbReference type="EMBL" id="QDS86020.1"/>
    </source>
</evidence>
<dbReference type="InterPro" id="IPR036429">
    <property type="entry name" value="SpoA-like_sf"/>
</dbReference>
<evidence type="ECO:0000256" key="3">
    <source>
        <dbReference type="ARBA" id="ARBA00021897"/>
    </source>
</evidence>
<evidence type="ECO:0000256" key="1">
    <source>
        <dbReference type="ARBA" id="ARBA00004413"/>
    </source>
</evidence>
<evidence type="ECO:0000256" key="7">
    <source>
        <dbReference type="ARBA" id="ARBA00023136"/>
    </source>
</evidence>
<feature type="region of interest" description="Disordered" evidence="8">
    <location>
        <begin position="1"/>
        <end position="66"/>
    </location>
</feature>
<dbReference type="GO" id="GO:0009425">
    <property type="term" value="C:bacterial-type flagellum basal body"/>
    <property type="evidence" value="ECO:0007669"/>
    <property type="project" value="InterPro"/>
</dbReference>
<dbReference type="SUPFAM" id="SSF101801">
    <property type="entry name" value="Surface presentation of antigens (SPOA)"/>
    <property type="match status" value="1"/>
</dbReference>